<sequence>MNEKGRIQLNVRVPKDTAAKLDEIVEYYQENLKLGRVYKGDVLTDIIEKSYEVMNKQKKMNNRYLTKK</sequence>
<accession>A0A0U1P070</accession>
<organism evidence="1 2">
    <name type="scientific">Neobacillus massiliamazoniensis</name>
    <dbReference type="NCBI Taxonomy" id="1499688"/>
    <lineage>
        <taxon>Bacteria</taxon>
        <taxon>Bacillati</taxon>
        <taxon>Bacillota</taxon>
        <taxon>Bacilli</taxon>
        <taxon>Bacillales</taxon>
        <taxon>Bacillaceae</taxon>
        <taxon>Neobacillus</taxon>
    </lineage>
</organism>
<dbReference type="RefSeq" id="WP_090636612.1">
    <property type="nucleotide sequence ID" value="NZ_CVRB01000004.1"/>
</dbReference>
<evidence type="ECO:0000313" key="1">
    <source>
        <dbReference type="EMBL" id="CRK83664.1"/>
    </source>
</evidence>
<dbReference type="Proteomes" id="UP000199087">
    <property type="component" value="Unassembled WGS sequence"/>
</dbReference>
<dbReference type="STRING" id="1499688.BN000_03654"/>
<keyword evidence="2" id="KW-1185">Reference proteome</keyword>
<evidence type="ECO:0000313" key="2">
    <source>
        <dbReference type="Proteomes" id="UP000199087"/>
    </source>
</evidence>
<dbReference type="OrthoDB" id="2913034at2"/>
<dbReference type="EMBL" id="CVRB01000004">
    <property type="protein sequence ID" value="CRK83664.1"/>
    <property type="molecule type" value="Genomic_DNA"/>
</dbReference>
<name>A0A0U1P070_9BACI</name>
<dbReference type="AlphaFoldDB" id="A0A0U1P070"/>
<reference evidence="2" key="1">
    <citation type="submission" date="2015-05" db="EMBL/GenBank/DDBJ databases">
        <authorList>
            <person name="Urmite Genomes"/>
        </authorList>
    </citation>
    <scope>NUCLEOTIDE SEQUENCE [LARGE SCALE GENOMIC DNA]</scope>
    <source>
        <strain evidence="2">LF1</strain>
    </source>
</reference>
<gene>
    <name evidence="1" type="ORF">BN000_03654</name>
</gene>
<proteinExistence type="predicted"/>
<protein>
    <submittedName>
        <fullName evidence="1">Uncharacterized protein</fullName>
    </submittedName>
</protein>